<dbReference type="Pfam" id="PF07596">
    <property type="entry name" value="SBP_bac_10"/>
    <property type="match status" value="1"/>
</dbReference>
<dbReference type="OrthoDB" id="275178at2"/>
<dbReference type="Proteomes" id="UP000315750">
    <property type="component" value="Chromosome"/>
</dbReference>
<keyword evidence="4" id="KW-1185">Reference proteome</keyword>
<keyword evidence="1" id="KW-1133">Transmembrane helix</keyword>
<reference evidence="3 4" key="1">
    <citation type="submission" date="2019-02" db="EMBL/GenBank/DDBJ databases">
        <title>Deep-cultivation of Planctomycetes and their phenomic and genomic characterization uncovers novel biology.</title>
        <authorList>
            <person name="Wiegand S."/>
            <person name="Jogler M."/>
            <person name="Boedeker C."/>
            <person name="Pinto D."/>
            <person name="Vollmers J."/>
            <person name="Rivas-Marin E."/>
            <person name="Kohn T."/>
            <person name="Peeters S.H."/>
            <person name="Heuer A."/>
            <person name="Rast P."/>
            <person name="Oberbeckmann S."/>
            <person name="Bunk B."/>
            <person name="Jeske O."/>
            <person name="Meyerdierks A."/>
            <person name="Storesund J.E."/>
            <person name="Kallscheuer N."/>
            <person name="Luecker S."/>
            <person name="Lage O.M."/>
            <person name="Pohl T."/>
            <person name="Merkel B.J."/>
            <person name="Hornburger P."/>
            <person name="Mueller R.-W."/>
            <person name="Bruemmer F."/>
            <person name="Labrenz M."/>
            <person name="Spormann A.M."/>
            <person name="Op den Camp H."/>
            <person name="Overmann J."/>
            <person name="Amann R."/>
            <person name="Jetten M.S.M."/>
            <person name="Mascher T."/>
            <person name="Medema M.H."/>
            <person name="Devos D.P."/>
            <person name="Kaster A.-K."/>
            <person name="Ovreas L."/>
            <person name="Rohde M."/>
            <person name="Galperin M.Y."/>
            <person name="Jogler C."/>
        </authorList>
    </citation>
    <scope>NUCLEOTIDE SEQUENCE [LARGE SCALE GENOMIC DNA]</scope>
    <source>
        <strain evidence="3 4">Pan181</strain>
    </source>
</reference>
<dbReference type="NCBIfam" id="TIGR02532">
    <property type="entry name" value="IV_pilin_GFxxxE"/>
    <property type="match status" value="1"/>
</dbReference>
<accession>A0A518AS64</accession>
<evidence type="ECO:0000256" key="1">
    <source>
        <dbReference type="SAM" id="Phobius"/>
    </source>
</evidence>
<sequence>MTKHTLDSHDGRNGSPAGFTLVELLVVIAIIGILVALLLPAVQSAREAARRAQCQSNLRNISLAVLNYESANGHLPAAMEFPNVVDGLISPSIQSNTNFGESWVISILPYMENQPLFDSLTLRDDSTGEVVPMKSAVNLQQRGTEIPVMLCPSDSGNNRTLYIGHEGNWARGNYAGSVGLGPLYKGSVNAQTNGQLITGPNSPGWNGRNSGKGPEESIHHLVRGVMGPNASIKLRQVTDGTSNTIMVGEIRAGINERDPRGAWAFGHAGGNLVAHNGFNSDDSGPNYCGGNADDIAGQGFNCSSAEALNECMPCYGGSSTDAIDQATFRSLHTGGVFVAMVDGSVSFVEDTIETKAGIGSRCCSPWDHMVASADGGASDTQTVVVRPRPGG</sequence>
<dbReference type="EMBL" id="CP036278">
    <property type="protein sequence ID" value="QDU57564.1"/>
    <property type="molecule type" value="Genomic_DNA"/>
</dbReference>
<dbReference type="NCBIfam" id="TIGR04294">
    <property type="entry name" value="pre_pil_HX9DG"/>
    <property type="match status" value="1"/>
</dbReference>
<dbReference type="InterPro" id="IPR012902">
    <property type="entry name" value="N_methyl_site"/>
</dbReference>
<keyword evidence="1" id="KW-0812">Transmembrane</keyword>
<gene>
    <name evidence="3" type="ORF">Pan181_37820</name>
</gene>
<protein>
    <recommendedName>
        <fullName evidence="2">DUF1559 domain-containing protein</fullName>
    </recommendedName>
</protein>
<dbReference type="SUPFAM" id="SSF54523">
    <property type="entry name" value="Pili subunits"/>
    <property type="match status" value="1"/>
</dbReference>
<evidence type="ECO:0000313" key="4">
    <source>
        <dbReference type="Proteomes" id="UP000315750"/>
    </source>
</evidence>
<dbReference type="KEGG" id="amuc:Pan181_37820"/>
<dbReference type="InterPro" id="IPR011453">
    <property type="entry name" value="DUF1559"/>
</dbReference>
<dbReference type="PANTHER" id="PTHR30093">
    <property type="entry name" value="GENERAL SECRETION PATHWAY PROTEIN G"/>
    <property type="match status" value="1"/>
</dbReference>
<dbReference type="InterPro" id="IPR045584">
    <property type="entry name" value="Pilin-like"/>
</dbReference>
<evidence type="ECO:0000259" key="2">
    <source>
        <dbReference type="Pfam" id="PF07596"/>
    </source>
</evidence>
<feature type="domain" description="DUF1559" evidence="2">
    <location>
        <begin position="43"/>
        <end position="353"/>
    </location>
</feature>
<name>A0A518AS64_9BACT</name>
<dbReference type="RefSeq" id="WP_145248811.1">
    <property type="nucleotide sequence ID" value="NZ_CP036278.1"/>
</dbReference>
<evidence type="ECO:0000313" key="3">
    <source>
        <dbReference type="EMBL" id="QDU57564.1"/>
    </source>
</evidence>
<dbReference type="PROSITE" id="PS00409">
    <property type="entry name" value="PROKAR_NTER_METHYL"/>
    <property type="match status" value="1"/>
</dbReference>
<dbReference type="InterPro" id="IPR027558">
    <property type="entry name" value="Pre_pil_HX9DG_C"/>
</dbReference>
<keyword evidence="1" id="KW-0472">Membrane</keyword>
<dbReference type="PANTHER" id="PTHR30093:SF2">
    <property type="entry name" value="TYPE II SECRETION SYSTEM PROTEIN H"/>
    <property type="match status" value="1"/>
</dbReference>
<organism evidence="3 4">
    <name type="scientific">Aeoliella mucimassa</name>
    <dbReference type="NCBI Taxonomy" id="2527972"/>
    <lineage>
        <taxon>Bacteria</taxon>
        <taxon>Pseudomonadati</taxon>
        <taxon>Planctomycetota</taxon>
        <taxon>Planctomycetia</taxon>
        <taxon>Pirellulales</taxon>
        <taxon>Lacipirellulaceae</taxon>
        <taxon>Aeoliella</taxon>
    </lineage>
</organism>
<dbReference type="Gene3D" id="3.30.700.10">
    <property type="entry name" value="Glycoprotein, Type 4 Pilin"/>
    <property type="match status" value="1"/>
</dbReference>
<dbReference type="AlphaFoldDB" id="A0A518AS64"/>
<dbReference type="Pfam" id="PF07963">
    <property type="entry name" value="N_methyl"/>
    <property type="match status" value="1"/>
</dbReference>
<feature type="transmembrane region" description="Helical" evidence="1">
    <location>
        <begin position="20"/>
        <end position="42"/>
    </location>
</feature>
<proteinExistence type="predicted"/>